<evidence type="ECO:0000313" key="2">
    <source>
        <dbReference type="Proteomes" id="UP000308181"/>
    </source>
</evidence>
<dbReference type="AlphaFoldDB" id="A0A4U1BVU0"/>
<dbReference type="Proteomes" id="UP000308181">
    <property type="component" value="Unassembled WGS sequence"/>
</dbReference>
<sequence length="248" mass="27294">MKKILLFICFIVTIGLQSKAEAGKDSSKVIPGHKNLFKINVPALALRTYAVEYERAIGKKIALSLGYRYMPKGTVPLKDQIINAIDDPEVEKQLNNFTVGNNAFTPQIKFYFGKDIFKGFYIAPFAKFATYSAVGNIDFDVNGTTETMPLDGELKTMTGGLELGVQFRLGKAVHLGFHFGPQFGTSEGNFDGKKTLDANEQQALRDELENLEIPFTDKEVTVDANGARVKLDGPWGGVKAGIMLGIRF</sequence>
<reference evidence="1 2" key="1">
    <citation type="submission" date="2019-04" db="EMBL/GenBank/DDBJ databases">
        <title>Pedobacter sp. AR-3-17 sp. nov., isolated from Arctic soil.</title>
        <authorList>
            <person name="Dahal R.H."/>
            <person name="Kim D.-U."/>
        </authorList>
    </citation>
    <scope>NUCLEOTIDE SEQUENCE [LARGE SCALE GENOMIC DNA]</scope>
    <source>
        <strain evidence="1 2">AR-3-17</strain>
    </source>
</reference>
<comment type="caution">
    <text evidence="1">The sequence shown here is derived from an EMBL/GenBank/DDBJ whole genome shotgun (WGS) entry which is preliminary data.</text>
</comment>
<evidence type="ECO:0000313" key="1">
    <source>
        <dbReference type="EMBL" id="TKB96327.1"/>
    </source>
</evidence>
<organism evidence="1 2">
    <name type="scientific">Pedobacter cryophilus</name>
    <dbReference type="NCBI Taxonomy" id="2571271"/>
    <lineage>
        <taxon>Bacteria</taxon>
        <taxon>Pseudomonadati</taxon>
        <taxon>Bacteroidota</taxon>
        <taxon>Sphingobacteriia</taxon>
        <taxon>Sphingobacteriales</taxon>
        <taxon>Sphingobacteriaceae</taxon>
        <taxon>Pedobacter</taxon>
    </lineage>
</organism>
<dbReference type="Pfam" id="PF12099">
    <property type="entry name" value="DUF3575"/>
    <property type="match status" value="1"/>
</dbReference>
<dbReference type="OrthoDB" id="1118958at2"/>
<dbReference type="EMBL" id="SWBP01000005">
    <property type="protein sequence ID" value="TKB96327.1"/>
    <property type="molecule type" value="Genomic_DNA"/>
</dbReference>
<accession>A0A4U1BVU0</accession>
<dbReference type="InterPro" id="IPR021958">
    <property type="entry name" value="DUF3575"/>
</dbReference>
<name>A0A4U1BVU0_9SPHI</name>
<keyword evidence="2" id="KW-1185">Reference proteome</keyword>
<protein>
    <submittedName>
        <fullName evidence="1">DUF3575 domain-containing protein</fullName>
    </submittedName>
</protein>
<dbReference type="RefSeq" id="WP_136827195.1">
    <property type="nucleotide sequence ID" value="NZ_SWBP01000005.1"/>
</dbReference>
<proteinExistence type="predicted"/>
<gene>
    <name evidence="1" type="ORF">FA046_14180</name>
</gene>